<evidence type="ECO:0000313" key="2">
    <source>
        <dbReference type="EMBL" id="KIP53701.1"/>
    </source>
</evidence>
<evidence type="ECO:0000313" key="3">
    <source>
        <dbReference type="Proteomes" id="UP000032120"/>
    </source>
</evidence>
<dbReference type="NCBIfam" id="NF038403">
    <property type="entry name" value="perm_prefix_1"/>
    <property type="match status" value="1"/>
</dbReference>
<keyword evidence="3" id="KW-1185">Reference proteome</keyword>
<feature type="transmembrane region" description="Helical" evidence="1">
    <location>
        <begin position="258"/>
        <end position="285"/>
    </location>
</feature>
<organism evidence="2 3">
    <name type="scientific">Leucobacter komagatae</name>
    <dbReference type="NCBI Taxonomy" id="55969"/>
    <lineage>
        <taxon>Bacteria</taxon>
        <taxon>Bacillati</taxon>
        <taxon>Actinomycetota</taxon>
        <taxon>Actinomycetes</taxon>
        <taxon>Micrococcales</taxon>
        <taxon>Microbacteriaceae</taxon>
        <taxon>Leucobacter</taxon>
    </lineage>
</organism>
<evidence type="ECO:0000256" key="1">
    <source>
        <dbReference type="SAM" id="Phobius"/>
    </source>
</evidence>
<dbReference type="RefSeq" id="WP_042542439.1">
    <property type="nucleotide sequence ID" value="NZ_JXSQ01000001.1"/>
</dbReference>
<sequence length="366" mass="38208">MNVIIAYLETMFSAYPVTPRMLEAKAELQAMMEDAYAAATAAGLSENEAVGKVITEFGNLDELAPVLGISREIHPEIAPPHPDPALTQPALASPAAANVTAQPAPAPAAAHAYPPITTAEATGYAAARETTRYRSALAVALFVVSPSAVILLPTLAQQGQLGLTAGTATLIGILVLFACVATGVVMLVRTGASVSEFARVSALRFSADPGVTRWATDLAKQHEAGRLRGLQFAVLLFILSPTPLIALALGMTGSPHHAAWTVFGVVILLFIVAAGILCIMPASWAKSAAEQLTLTADDGASDSDDSSIIGVIASFYWPMLVVIYLAWSFIGNAWSHSWIVWPIGAVLFGAISAGSGALESYRSSKR</sequence>
<dbReference type="InterPro" id="IPR047928">
    <property type="entry name" value="Perm_prefix_1"/>
</dbReference>
<keyword evidence="1" id="KW-0472">Membrane</keyword>
<keyword evidence="1" id="KW-1133">Transmembrane helix</keyword>
<accession>A0A0D0I1T6</accession>
<keyword evidence="1" id="KW-0812">Transmembrane</keyword>
<feature type="transmembrane region" description="Helical" evidence="1">
    <location>
        <begin position="230"/>
        <end position="252"/>
    </location>
</feature>
<comment type="caution">
    <text evidence="2">The sequence shown here is derived from an EMBL/GenBank/DDBJ whole genome shotgun (WGS) entry which is preliminary data.</text>
</comment>
<feature type="transmembrane region" description="Helical" evidence="1">
    <location>
        <begin position="339"/>
        <end position="358"/>
    </location>
</feature>
<name>A0A0D0I1T6_9MICO</name>
<dbReference type="EMBL" id="JXSQ01000001">
    <property type="protein sequence ID" value="KIP53701.1"/>
    <property type="molecule type" value="Genomic_DNA"/>
</dbReference>
<proteinExistence type="predicted"/>
<dbReference type="Proteomes" id="UP000032120">
    <property type="component" value="Unassembled WGS sequence"/>
</dbReference>
<reference evidence="2 3" key="1">
    <citation type="submission" date="2015-01" db="EMBL/GenBank/DDBJ databases">
        <title>Draft genome sequence of Leucobacter komagatae strain VKM ST2845.</title>
        <authorList>
            <person name="Karlyshev A.V."/>
            <person name="Kudryashova E.B."/>
        </authorList>
    </citation>
    <scope>NUCLEOTIDE SEQUENCE [LARGE SCALE GENOMIC DNA]</scope>
    <source>
        <strain evidence="2 3">VKM ST2845</strain>
    </source>
</reference>
<feature type="transmembrane region" description="Helical" evidence="1">
    <location>
        <begin position="168"/>
        <end position="188"/>
    </location>
</feature>
<feature type="transmembrane region" description="Helical" evidence="1">
    <location>
        <begin position="306"/>
        <end position="327"/>
    </location>
</feature>
<protein>
    <submittedName>
        <fullName evidence="2">Uncharacterized protein</fullName>
    </submittedName>
</protein>
<feature type="transmembrane region" description="Helical" evidence="1">
    <location>
        <begin position="136"/>
        <end position="156"/>
    </location>
</feature>
<dbReference type="OrthoDB" id="9815852at2"/>
<gene>
    <name evidence="2" type="ORF">SD72_00285</name>
</gene>
<dbReference type="AlphaFoldDB" id="A0A0D0I1T6"/>